<accession>A0A1N6HHK9</accession>
<dbReference type="InterPro" id="IPR036249">
    <property type="entry name" value="Thioredoxin-like_sf"/>
</dbReference>
<name>A0A1N6HHK9_9BACT</name>
<keyword evidence="3" id="KW-1185">Reference proteome</keyword>
<feature type="domain" description="Glutaredoxin" evidence="1">
    <location>
        <begin position="6"/>
        <end position="69"/>
    </location>
</feature>
<sequence length="85" mass="9970">MSKECTLYALSTCIHCRRLKIFLEDHEIDFDNIFVDKLKGEERKEILDIIRNYNPKLSFPTLVVKDGECIIIGFHKDQVEEALNL</sequence>
<dbReference type="InterPro" id="IPR002109">
    <property type="entry name" value="Glutaredoxin"/>
</dbReference>
<dbReference type="STRING" id="1121457.SAMN02745161_2213"/>
<dbReference type="OrthoDB" id="9795531at2"/>
<dbReference type="Gene3D" id="3.40.30.10">
    <property type="entry name" value="Glutaredoxin"/>
    <property type="match status" value="1"/>
</dbReference>
<protein>
    <submittedName>
        <fullName evidence="2">Glutaredoxin-like protein NrdH</fullName>
    </submittedName>
</protein>
<dbReference type="Pfam" id="PF00462">
    <property type="entry name" value="Glutaredoxin"/>
    <property type="match status" value="1"/>
</dbReference>
<evidence type="ECO:0000313" key="3">
    <source>
        <dbReference type="Proteomes" id="UP000184694"/>
    </source>
</evidence>
<dbReference type="AlphaFoldDB" id="A0A1N6HHK9"/>
<dbReference type="RefSeq" id="WP_074216975.1">
    <property type="nucleotide sequence ID" value="NZ_FSRG01000005.1"/>
</dbReference>
<dbReference type="Proteomes" id="UP000184694">
    <property type="component" value="Unassembled WGS sequence"/>
</dbReference>
<reference evidence="3" key="1">
    <citation type="submission" date="2016-11" db="EMBL/GenBank/DDBJ databases">
        <authorList>
            <person name="Varghese N."/>
            <person name="Submissions S."/>
        </authorList>
    </citation>
    <scope>NUCLEOTIDE SEQUENCE [LARGE SCALE GENOMIC DNA]</scope>
    <source>
        <strain evidence="3">DSM 17456</strain>
    </source>
</reference>
<dbReference type="SUPFAM" id="SSF52833">
    <property type="entry name" value="Thioredoxin-like"/>
    <property type="match status" value="1"/>
</dbReference>
<dbReference type="EMBL" id="FSRG01000005">
    <property type="protein sequence ID" value="SIO19250.1"/>
    <property type="molecule type" value="Genomic_DNA"/>
</dbReference>
<dbReference type="PROSITE" id="PS51354">
    <property type="entry name" value="GLUTAREDOXIN_2"/>
    <property type="match status" value="1"/>
</dbReference>
<gene>
    <name evidence="2" type="ORF">SAMN02745161_2213</name>
</gene>
<evidence type="ECO:0000259" key="1">
    <source>
        <dbReference type="Pfam" id="PF00462"/>
    </source>
</evidence>
<evidence type="ECO:0000313" key="2">
    <source>
        <dbReference type="EMBL" id="SIO19250.1"/>
    </source>
</evidence>
<proteinExistence type="predicted"/>
<organism evidence="2 3">
    <name type="scientific">Halodesulfovibrio marinisediminis DSM 17456</name>
    <dbReference type="NCBI Taxonomy" id="1121457"/>
    <lineage>
        <taxon>Bacteria</taxon>
        <taxon>Pseudomonadati</taxon>
        <taxon>Thermodesulfobacteriota</taxon>
        <taxon>Desulfovibrionia</taxon>
        <taxon>Desulfovibrionales</taxon>
        <taxon>Desulfovibrionaceae</taxon>
        <taxon>Halodesulfovibrio</taxon>
    </lineage>
</organism>
<dbReference type="CDD" id="cd02976">
    <property type="entry name" value="NrdH"/>
    <property type="match status" value="1"/>
</dbReference>